<name>A0A6A4T7E8_SCOMX</name>
<sequence length="91" mass="10425">MRFRGKSSGNNRIYFSASACHRNVKYGSKKFAIRTDRNGFYMKQVFILLSEKVLSRHRQTATSNNASDKQCTFLSHGEKLGHFGGSRRNPH</sequence>
<proteinExistence type="predicted"/>
<feature type="compositionally biased region" description="Polar residues" evidence="1">
    <location>
        <begin position="60"/>
        <end position="73"/>
    </location>
</feature>
<accession>A0A6A4T7E8</accession>
<dbReference type="EMBL" id="VEVO01000004">
    <property type="protein sequence ID" value="KAF0043466.1"/>
    <property type="molecule type" value="Genomic_DNA"/>
</dbReference>
<gene>
    <name evidence="2" type="ORF">F2P81_004803</name>
</gene>
<evidence type="ECO:0000313" key="2">
    <source>
        <dbReference type="EMBL" id="KAF0043466.1"/>
    </source>
</evidence>
<dbReference type="Proteomes" id="UP000438429">
    <property type="component" value="Unassembled WGS sequence"/>
</dbReference>
<dbReference type="AlphaFoldDB" id="A0A6A4T7E8"/>
<feature type="region of interest" description="Disordered" evidence="1">
    <location>
        <begin position="60"/>
        <end position="91"/>
    </location>
</feature>
<evidence type="ECO:0000313" key="3">
    <source>
        <dbReference type="Proteomes" id="UP000438429"/>
    </source>
</evidence>
<organism evidence="2 3">
    <name type="scientific">Scophthalmus maximus</name>
    <name type="common">Turbot</name>
    <name type="synonym">Psetta maxima</name>
    <dbReference type="NCBI Taxonomy" id="52904"/>
    <lineage>
        <taxon>Eukaryota</taxon>
        <taxon>Metazoa</taxon>
        <taxon>Chordata</taxon>
        <taxon>Craniata</taxon>
        <taxon>Vertebrata</taxon>
        <taxon>Euteleostomi</taxon>
        <taxon>Actinopterygii</taxon>
        <taxon>Neopterygii</taxon>
        <taxon>Teleostei</taxon>
        <taxon>Neoteleostei</taxon>
        <taxon>Acanthomorphata</taxon>
        <taxon>Carangaria</taxon>
        <taxon>Pleuronectiformes</taxon>
        <taxon>Pleuronectoidei</taxon>
        <taxon>Scophthalmidae</taxon>
        <taxon>Scophthalmus</taxon>
    </lineage>
</organism>
<evidence type="ECO:0000256" key="1">
    <source>
        <dbReference type="SAM" id="MobiDB-lite"/>
    </source>
</evidence>
<reference evidence="2 3" key="1">
    <citation type="submission" date="2019-06" db="EMBL/GenBank/DDBJ databases">
        <title>Draft genomes of female and male turbot (Scophthalmus maximus).</title>
        <authorList>
            <person name="Xu H."/>
            <person name="Xu X.-W."/>
            <person name="Shao C."/>
            <person name="Chen S."/>
        </authorList>
    </citation>
    <scope>NUCLEOTIDE SEQUENCE [LARGE SCALE GENOMIC DNA]</scope>
    <source>
        <strain evidence="2">Ysfricsl-2016a</strain>
        <tissue evidence="2">Blood</tissue>
    </source>
</reference>
<protein>
    <submittedName>
        <fullName evidence="2">Uncharacterized protein</fullName>
    </submittedName>
</protein>
<comment type="caution">
    <text evidence="2">The sequence shown here is derived from an EMBL/GenBank/DDBJ whole genome shotgun (WGS) entry which is preliminary data.</text>
</comment>